<name>A0A430JID4_9BACL</name>
<keyword evidence="7" id="KW-1185">Reference proteome</keyword>
<dbReference type="InterPro" id="IPR009057">
    <property type="entry name" value="Homeodomain-like_sf"/>
</dbReference>
<dbReference type="SMART" id="SM00342">
    <property type="entry name" value="HTH_ARAC"/>
    <property type="match status" value="1"/>
</dbReference>
<protein>
    <submittedName>
        <fullName evidence="6">AraC family transcriptional regulator</fullName>
    </submittedName>
</protein>
<evidence type="ECO:0000256" key="4">
    <source>
        <dbReference type="SAM" id="Phobius"/>
    </source>
</evidence>
<proteinExistence type="predicted"/>
<dbReference type="Gene3D" id="1.10.10.60">
    <property type="entry name" value="Homeodomain-like"/>
    <property type="match status" value="2"/>
</dbReference>
<dbReference type="Proteomes" id="UP000276128">
    <property type="component" value="Unassembled WGS sequence"/>
</dbReference>
<evidence type="ECO:0000256" key="1">
    <source>
        <dbReference type="ARBA" id="ARBA00023015"/>
    </source>
</evidence>
<keyword evidence="3" id="KW-0804">Transcription</keyword>
<feature type="domain" description="HTH araC/xylS-type" evidence="5">
    <location>
        <begin position="701"/>
        <end position="800"/>
    </location>
</feature>
<dbReference type="InterPro" id="IPR041522">
    <property type="entry name" value="CdaR_GGDEF"/>
</dbReference>
<evidence type="ECO:0000313" key="7">
    <source>
        <dbReference type="Proteomes" id="UP000276128"/>
    </source>
</evidence>
<dbReference type="OrthoDB" id="2517743at2"/>
<dbReference type="InterPro" id="IPR018060">
    <property type="entry name" value="HTH_AraC"/>
</dbReference>
<accession>A0A430JID4</accession>
<keyword evidence="4" id="KW-0812">Transmembrane</keyword>
<dbReference type="CDD" id="cd12912">
    <property type="entry name" value="PDC2_MCP_like"/>
    <property type="match status" value="1"/>
</dbReference>
<dbReference type="EMBL" id="RXHU01000015">
    <property type="protein sequence ID" value="RTE10799.1"/>
    <property type="molecule type" value="Genomic_DNA"/>
</dbReference>
<keyword evidence="4" id="KW-0472">Membrane</keyword>
<feature type="transmembrane region" description="Helical" evidence="4">
    <location>
        <begin position="40"/>
        <end position="61"/>
    </location>
</feature>
<sequence>MTECDTRLPHSADYIIEELWSRIRGSACGLNRKISVKLQLINIALIVTIILSTVAISYISYIRHLESQVISSNLNVLSQIGKRVDSMLQEIDLTMLTFLRGSESLSFFDSPASNSPQSLMGISALQDRLGSILGANFNMKSVMLYAKNSGKLVTPADYYSVKDAPQMSWVQLFSGTTAKFDKWTALPTGTDGGPIGSDFLMVRYYPFTAGAADSKGIAVTRINERSISRMFEDLQFNDSYNVFLVDRNGTIMSHKDPALIHQSIRDKSYSEKILAQQGQGYVIDNTDHGRNLVFYNHSSYTGWTLIYVVSRQQLGTLSYIIRNILIGAACLLAMLAIAVTRFVNKQWFVPIENFITRLDDLVSRSHPGPGNHRTASSFSYSDLQNRIQQVFIGYSDAERRLHESLPALKLQIMFEMLTGKRTKFETAEPLLKHVGIALHPANYIALTAEFDHRSVQSSGDLQLYLYALCNVAEESIGSLHDGDAVKGAAVQINDYQAVILLSFACDRPADNAGLALIFAERLRTNTEQLFKKTISIGVGSPYPGFQDIRTSYLESAAFVAYKILTGPNAIITSEQAGSWDSGKMTEVFETVDGVLEAVKQADAGRTNLKLDALFDNVAATNLTKDMMVQLCLQVLLKALRIAADSSLDERFQEDKDTVLDRFQHCETMQEMQAVLGGQLNGLITAMIEKRSTRKKTNDLIEAIQAYLTVHYVNSDISVNYMADLFGISPNYLSKLFKEHTTMNFIDYLIEVRMKAASELLLETSLKLNEIALQTGFSNFSSFLRNFKKYYGMTPTEYRQVHADSIAK</sequence>
<evidence type="ECO:0000259" key="5">
    <source>
        <dbReference type="PROSITE" id="PS01124"/>
    </source>
</evidence>
<evidence type="ECO:0000256" key="2">
    <source>
        <dbReference type="ARBA" id="ARBA00023125"/>
    </source>
</evidence>
<keyword evidence="4" id="KW-1133">Transmembrane helix</keyword>
<dbReference type="Pfam" id="PF12833">
    <property type="entry name" value="HTH_18"/>
    <property type="match status" value="1"/>
</dbReference>
<gene>
    <name evidence="6" type="ORF">EJQ19_05895</name>
</gene>
<dbReference type="SUPFAM" id="SSF46689">
    <property type="entry name" value="Homeodomain-like"/>
    <property type="match status" value="2"/>
</dbReference>
<dbReference type="GO" id="GO:0043565">
    <property type="term" value="F:sequence-specific DNA binding"/>
    <property type="evidence" value="ECO:0007669"/>
    <property type="project" value="InterPro"/>
</dbReference>
<evidence type="ECO:0000256" key="3">
    <source>
        <dbReference type="ARBA" id="ARBA00023163"/>
    </source>
</evidence>
<keyword evidence="2" id="KW-0238">DNA-binding</keyword>
<dbReference type="InterPro" id="IPR018062">
    <property type="entry name" value="HTH_AraC-typ_CS"/>
</dbReference>
<organism evidence="6 7">
    <name type="scientific">Paenibacillus whitsoniae</name>
    <dbReference type="NCBI Taxonomy" id="2496558"/>
    <lineage>
        <taxon>Bacteria</taxon>
        <taxon>Bacillati</taxon>
        <taxon>Bacillota</taxon>
        <taxon>Bacilli</taxon>
        <taxon>Bacillales</taxon>
        <taxon>Paenibacillaceae</taxon>
        <taxon>Paenibacillus</taxon>
    </lineage>
</organism>
<dbReference type="PRINTS" id="PR00032">
    <property type="entry name" value="HTHARAC"/>
</dbReference>
<keyword evidence="1" id="KW-0805">Transcription regulation</keyword>
<evidence type="ECO:0000313" key="6">
    <source>
        <dbReference type="EMBL" id="RTE10799.1"/>
    </source>
</evidence>
<dbReference type="PANTHER" id="PTHR43280">
    <property type="entry name" value="ARAC-FAMILY TRANSCRIPTIONAL REGULATOR"/>
    <property type="match status" value="1"/>
</dbReference>
<dbReference type="PROSITE" id="PS01124">
    <property type="entry name" value="HTH_ARAC_FAMILY_2"/>
    <property type="match status" value="1"/>
</dbReference>
<dbReference type="AlphaFoldDB" id="A0A430JID4"/>
<dbReference type="InterPro" id="IPR020449">
    <property type="entry name" value="Tscrpt_reg_AraC-type_HTH"/>
</dbReference>
<dbReference type="GO" id="GO:0003700">
    <property type="term" value="F:DNA-binding transcription factor activity"/>
    <property type="evidence" value="ECO:0007669"/>
    <property type="project" value="InterPro"/>
</dbReference>
<dbReference type="Pfam" id="PF17853">
    <property type="entry name" value="GGDEF_2"/>
    <property type="match status" value="1"/>
</dbReference>
<comment type="caution">
    <text evidence="6">The sequence shown here is derived from an EMBL/GenBank/DDBJ whole genome shotgun (WGS) entry which is preliminary data.</text>
</comment>
<dbReference type="PROSITE" id="PS00041">
    <property type="entry name" value="HTH_ARAC_FAMILY_1"/>
    <property type="match status" value="1"/>
</dbReference>
<dbReference type="Gene3D" id="3.30.450.20">
    <property type="entry name" value="PAS domain"/>
    <property type="match status" value="1"/>
</dbReference>
<reference evidence="6 7" key="1">
    <citation type="submission" date="2018-12" db="EMBL/GenBank/DDBJ databases">
        <title>Bacillus ochoae sp. nov., Paenibacillus whitsoniae sp. nov., Paenibacillus spiritus sp. nov. Isolated from the Mars Exploration Rover during spacecraft assembly.</title>
        <authorList>
            <person name="Seuylemezian A."/>
            <person name="Vaishampayan P."/>
        </authorList>
    </citation>
    <scope>NUCLEOTIDE SEQUENCE [LARGE SCALE GENOMIC DNA]</scope>
    <source>
        <strain evidence="6 7">MER 54</strain>
    </source>
</reference>
<dbReference type="PANTHER" id="PTHR43280:SF2">
    <property type="entry name" value="HTH-TYPE TRANSCRIPTIONAL REGULATOR EXSA"/>
    <property type="match status" value="1"/>
</dbReference>